<dbReference type="AlphaFoldDB" id="A0A392SGJ2"/>
<feature type="non-terminal residue" evidence="1">
    <location>
        <position position="1"/>
    </location>
</feature>
<name>A0A392SGJ2_9FABA</name>
<evidence type="ECO:0000313" key="2">
    <source>
        <dbReference type="Proteomes" id="UP000265520"/>
    </source>
</evidence>
<sequence>GRESLWISSSWLDTLTHQFKGSSSRYIRRTSQKFQMSDGM</sequence>
<protein>
    <submittedName>
        <fullName evidence="1">Uncharacterized protein</fullName>
    </submittedName>
</protein>
<comment type="caution">
    <text evidence="1">The sequence shown here is derived from an EMBL/GenBank/DDBJ whole genome shotgun (WGS) entry which is preliminary data.</text>
</comment>
<proteinExistence type="predicted"/>
<accession>A0A392SGJ2</accession>
<dbReference type="EMBL" id="LXQA010374028">
    <property type="protein sequence ID" value="MCI47572.1"/>
    <property type="molecule type" value="Genomic_DNA"/>
</dbReference>
<organism evidence="1 2">
    <name type="scientific">Trifolium medium</name>
    <dbReference type="NCBI Taxonomy" id="97028"/>
    <lineage>
        <taxon>Eukaryota</taxon>
        <taxon>Viridiplantae</taxon>
        <taxon>Streptophyta</taxon>
        <taxon>Embryophyta</taxon>
        <taxon>Tracheophyta</taxon>
        <taxon>Spermatophyta</taxon>
        <taxon>Magnoliopsida</taxon>
        <taxon>eudicotyledons</taxon>
        <taxon>Gunneridae</taxon>
        <taxon>Pentapetalae</taxon>
        <taxon>rosids</taxon>
        <taxon>fabids</taxon>
        <taxon>Fabales</taxon>
        <taxon>Fabaceae</taxon>
        <taxon>Papilionoideae</taxon>
        <taxon>50 kb inversion clade</taxon>
        <taxon>NPAAA clade</taxon>
        <taxon>Hologalegina</taxon>
        <taxon>IRL clade</taxon>
        <taxon>Trifolieae</taxon>
        <taxon>Trifolium</taxon>
    </lineage>
</organism>
<reference evidence="1 2" key="1">
    <citation type="journal article" date="2018" name="Front. Plant Sci.">
        <title>Red Clover (Trifolium pratense) and Zigzag Clover (T. medium) - A Picture of Genomic Similarities and Differences.</title>
        <authorList>
            <person name="Dluhosova J."/>
            <person name="Istvanek J."/>
            <person name="Nedelnik J."/>
            <person name="Repkova J."/>
        </authorList>
    </citation>
    <scope>NUCLEOTIDE SEQUENCE [LARGE SCALE GENOMIC DNA]</scope>
    <source>
        <strain evidence="2">cv. 10/8</strain>
        <tissue evidence="1">Leaf</tissue>
    </source>
</reference>
<evidence type="ECO:0000313" key="1">
    <source>
        <dbReference type="EMBL" id="MCI47572.1"/>
    </source>
</evidence>
<dbReference type="Proteomes" id="UP000265520">
    <property type="component" value="Unassembled WGS sequence"/>
</dbReference>
<keyword evidence="2" id="KW-1185">Reference proteome</keyword>